<dbReference type="RefSeq" id="WP_104145888.1">
    <property type="nucleotide sequence ID" value="NZ_PREU01000022.1"/>
</dbReference>
<feature type="transmembrane region" description="Helical" evidence="1">
    <location>
        <begin position="20"/>
        <end position="41"/>
    </location>
</feature>
<keyword evidence="1" id="KW-0812">Transmembrane</keyword>
<protein>
    <submittedName>
        <fullName evidence="3">Pilus assembly protein TadE</fullName>
    </submittedName>
</protein>
<evidence type="ECO:0000256" key="1">
    <source>
        <dbReference type="SAM" id="Phobius"/>
    </source>
</evidence>
<evidence type="ECO:0000313" key="4">
    <source>
        <dbReference type="Proteomes" id="UP000239990"/>
    </source>
</evidence>
<evidence type="ECO:0000313" key="3">
    <source>
        <dbReference type="EMBL" id="PPA72679.1"/>
    </source>
</evidence>
<name>A0A2S5GI63_9BURK</name>
<evidence type="ECO:0000259" key="2">
    <source>
        <dbReference type="Pfam" id="PF07811"/>
    </source>
</evidence>
<keyword evidence="1" id="KW-1133">Transmembrane helix</keyword>
<dbReference type="InterPro" id="IPR012495">
    <property type="entry name" value="TadE-like_dom"/>
</dbReference>
<comment type="caution">
    <text evidence="3">The sequence shown here is derived from an EMBL/GenBank/DDBJ whole genome shotgun (WGS) entry which is preliminary data.</text>
</comment>
<dbReference type="Proteomes" id="UP000239990">
    <property type="component" value="Unassembled WGS sequence"/>
</dbReference>
<dbReference type="AlphaFoldDB" id="A0A2S5GI63"/>
<dbReference type="OrthoDB" id="8642119at2"/>
<keyword evidence="1" id="KW-0472">Membrane</keyword>
<gene>
    <name evidence="3" type="ORF">C4E15_29500</name>
</gene>
<reference evidence="3 4" key="1">
    <citation type="submission" date="2018-02" db="EMBL/GenBank/DDBJ databases">
        <title>Draft Genome of Achromobacter spanius stain 6.</title>
        <authorList>
            <person name="Gunasekera T.S."/>
            <person name="Radwan O."/>
            <person name="Ruiz O.N."/>
        </authorList>
    </citation>
    <scope>NUCLEOTIDE SEQUENCE [LARGE SCALE GENOMIC DNA]</scope>
    <source>
        <strain evidence="3 4">6</strain>
    </source>
</reference>
<organism evidence="3 4">
    <name type="scientific">Achromobacter spanius</name>
    <dbReference type="NCBI Taxonomy" id="217203"/>
    <lineage>
        <taxon>Bacteria</taxon>
        <taxon>Pseudomonadati</taxon>
        <taxon>Pseudomonadota</taxon>
        <taxon>Betaproteobacteria</taxon>
        <taxon>Burkholderiales</taxon>
        <taxon>Alcaligenaceae</taxon>
        <taxon>Achromobacter</taxon>
    </lineage>
</organism>
<feature type="domain" description="TadE-like" evidence="2">
    <location>
        <begin position="16"/>
        <end position="57"/>
    </location>
</feature>
<dbReference type="Pfam" id="PF07811">
    <property type="entry name" value="TadE"/>
    <property type="match status" value="1"/>
</dbReference>
<dbReference type="EMBL" id="PREU01000022">
    <property type="protein sequence ID" value="PPA72679.1"/>
    <property type="molecule type" value="Genomic_DNA"/>
</dbReference>
<proteinExistence type="predicted"/>
<accession>A0A2S5GI63</accession>
<sequence length="211" mass="22724">MSSMSTHSGFPAAQQGQAMIEALLMLPLMAALVWSVTWIGGLQFSAQQLAHASRKAAMAGALGEPVTPRHSFAAAAQTRRVLGLADLAAPNLSRLQHEWFGAGLHLLAVYARSAPSGRDGPPAPFITRHTHVAAGTGHAHGDADARRRIANAPTAWRHVGQTSLAEARRMAPYVQRMDRAWGRAAIHTDWLSAWDDVVPPGRLGQQKERSR</sequence>